<evidence type="ECO:0000313" key="3">
    <source>
        <dbReference type="Proteomes" id="UP000802392"/>
    </source>
</evidence>
<comment type="caution">
    <text evidence="2">The sequence shown here is derived from an EMBL/GenBank/DDBJ whole genome shotgun (WGS) entry which is preliminary data.</text>
</comment>
<dbReference type="Pfam" id="PF12697">
    <property type="entry name" value="Abhydrolase_6"/>
    <property type="match status" value="1"/>
</dbReference>
<dbReference type="EMBL" id="JAAOZD010000009">
    <property type="protein sequence ID" value="NIJ03227.1"/>
    <property type="molecule type" value="Genomic_DNA"/>
</dbReference>
<dbReference type="Gene3D" id="3.40.50.1820">
    <property type="entry name" value="alpha/beta hydrolase"/>
    <property type="match status" value="1"/>
</dbReference>
<reference evidence="2 3" key="1">
    <citation type="submission" date="2020-03" db="EMBL/GenBank/DDBJ databases">
        <title>Genomic Encyclopedia of Type Strains, Phase III (KMG-III): the genomes of soil and plant-associated and newly described type strains.</title>
        <authorList>
            <person name="Whitman W."/>
        </authorList>
    </citation>
    <scope>NUCLEOTIDE SEQUENCE [LARGE SCALE GENOMIC DNA]</scope>
    <source>
        <strain evidence="2 3">CECT 4207</strain>
    </source>
</reference>
<protein>
    <submittedName>
        <fullName evidence="2">Pimeloyl-ACP methyl ester carboxylesterase</fullName>
    </submittedName>
</protein>
<dbReference type="SUPFAM" id="SSF53474">
    <property type="entry name" value="alpha/beta-Hydrolases"/>
    <property type="match status" value="1"/>
</dbReference>
<name>A0ABX0TRC9_9MICC</name>
<feature type="domain" description="AB hydrolase-1" evidence="1">
    <location>
        <begin position="30"/>
        <end position="256"/>
    </location>
</feature>
<dbReference type="Proteomes" id="UP000802392">
    <property type="component" value="Unassembled WGS sequence"/>
</dbReference>
<gene>
    <name evidence="2" type="ORF">FHR86_003583</name>
</gene>
<dbReference type="RefSeq" id="WP_167269296.1">
    <property type="nucleotide sequence ID" value="NZ_BAAAVO010000014.1"/>
</dbReference>
<dbReference type="InterPro" id="IPR029058">
    <property type="entry name" value="AB_hydrolase_fold"/>
</dbReference>
<proteinExistence type="predicted"/>
<keyword evidence="3" id="KW-1185">Reference proteome</keyword>
<accession>A0ABX0TRC9</accession>
<dbReference type="InterPro" id="IPR000073">
    <property type="entry name" value="AB_hydrolase_1"/>
</dbReference>
<evidence type="ECO:0000259" key="1">
    <source>
        <dbReference type="Pfam" id="PF12697"/>
    </source>
</evidence>
<sequence length="284" mass="30265">MRERELETHDGGKLALYSYGTENAPGERRVVLIGGAFLTALIYRPFSIAFAKGLGDGWAVDVYDRRGRGKSSEQPSNYSMATEIGDVKTVMDATGARNILGHSLGGSVALNAAQEFVGSSHQPDKLAVYDAAVNIDGSMDTGWIKGFEDSVNAGDINRAMAKMKRGMEAGTALARVPEPILAGLMAVVSRTSVNKVFRGLLPTGVGELKAAFDESETPRDFSVLPPTTHFVVGKKSPQFYKVAAARLNRAVPGSTLEVSPKGFHGSVPAAVHELVSDISDYFKS</sequence>
<evidence type="ECO:0000313" key="2">
    <source>
        <dbReference type="EMBL" id="NIJ03227.1"/>
    </source>
</evidence>
<organism evidence="2 3">
    <name type="scientific">Paenarthrobacter ilicis</name>
    <dbReference type="NCBI Taxonomy" id="43665"/>
    <lineage>
        <taxon>Bacteria</taxon>
        <taxon>Bacillati</taxon>
        <taxon>Actinomycetota</taxon>
        <taxon>Actinomycetes</taxon>
        <taxon>Micrococcales</taxon>
        <taxon>Micrococcaceae</taxon>
        <taxon>Paenarthrobacter</taxon>
    </lineage>
</organism>